<evidence type="ECO:0000313" key="2">
    <source>
        <dbReference type="Proteomes" id="UP000012589"/>
    </source>
</evidence>
<dbReference type="AlphaFoldDB" id="N1ZZ52"/>
<dbReference type="eggNOG" id="ENOG502ZBYE">
    <property type="taxonomic scope" value="Bacteria"/>
</dbReference>
<dbReference type="HOGENOM" id="CLU_161190_0_0_9"/>
<proteinExistence type="predicted"/>
<accession>N1ZZ52</accession>
<dbReference type="PATRIC" id="fig|1235802.3.peg.5800"/>
<dbReference type="STRING" id="1235802.C823_05501"/>
<sequence>MTDTLTETQEERLRENGYFLYQGCHFKPVRQFEKNEGDFFDITRRLKRDDELGMMKEDYYGRQKHPYSHKEFYAASTDKTADIFFCLETMKQYVPCENEMQEYVTEPEKKQDRGKTR</sequence>
<evidence type="ECO:0000313" key="1">
    <source>
        <dbReference type="EMBL" id="EMZ19418.1"/>
    </source>
</evidence>
<keyword evidence="2" id="KW-1185">Reference proteome</keyword>
<name>N1ZZ52_9FIRM</name>
<dbReference type="EMBL" id="AQFT01000163">
    <property type="protein sequence ID" value="EMZ19418.1"/>
    <property type="molecule type" value="Genomic_DNA"/>
</dbReference>
<reference evidence="1 2" key="1">
    <citation type="journal article" date="2014" name="Genome Announc.">
        <title>Draft genome sequences of the altered schaedler flora, a defined bacterial community from gnotobiotic mice.</title>
        <authorList>
            <person name="Wannemuehler M.J."/>
            <person name="Overstreet A.M."/>
            <person name="Ward D.V."/>
            <person name="Phillips G.J."/>
        </authorList>
    </citation>
    <scope>NUCLEOTIDE SEQUENCE [LARGE SCALE GENOMIC DNA]</scope>
    <source>
        <strain evidence="1 2">ASF492</strain>
    </source>
</reference>
<dbReference type="OrthoDB" id="9810482at2"/>
<dbReference type="Proteomes" id="UP000012589">
    <property type="component" value="Unassembled WGS sequence"/>
</dbReference>
<gene>
    <name evidence="1" type="ORF">C823_05501</name>
</gene>
<protein>
    <submittedName>
        <fullName evidence="1">Uncharacterized protein</fullName>
    </submittedName>
</protein>
<comment type="caution">
    <text evidence="1">The sequence shown here is derived from an EMBL/GenBank/DDBJ whole genome shotgun (WGS) entry which is preliminary data.</text>
</comment>
<organism evidence="1 2">
    <name type="scientific">Eubacterium plexicaudatum ASF492</name>
    <dbReference type="NCBI Taxonomy" id="1235802"/>
    <lineage>
        <taxon>Bacteria</taxon>
        <taxon>Bacillati</taxon>
        <taxon>Bacillota</taxon>
        <taxon>Clostridia</taxon>
        <taxon>Eubacteriales</taxon>
        <taxon>Eubacteriaceae</taxon>
        <taxon>Eubacterium</taxon>
    </lineage>
</organism>